<evidence type="ECO:0000256" key="1">
    <source>
        <dbReference type="ARBA" id="ARBA00004167"/>
    </source>
</evidence>
<dbReference type="RefSeq" id="WP_077417725.1">
    <property type="nucleotide sequence ID" value="NZ_MLHJ01000110.1"/>
</dbReference>
<comment type="subcellular location">
    <subcellularLocation>
        <location evidence="1">Membrane</location>
        <topology evidence="1">Single-pass membrane protein</topology>
    </subcellularLocation>
</comment>
<protein>
    <recommendedName>
        <fullName evidence="6">Bacterial virulence protein VirB8 domain-containing protein</fullName>
    </recommendedName>
</protein>
<evidence type="ECO:0000259" key="6">
    <source>
        <dbReference type="Pfam" id="PF04335"/>
    </source>
</evidence>
<dbReference type="EMBL" id="MLHJ01000110">
    <property type="protein sequence ID" value="OOF40059.1"/>
    <property type="molecule type" value="Genomic_DNA"/>
</dbReference>
<comment type="caution">
    <text evidence="7">The sequence shown here is derived from an EMBL/GenBank/DDBJ whole genome shotgun (WGS) entry which is preliminary data.</text>
</comment>
<evidence type="ECO:0000256" key="5">
    <source>
        <dbReference type="SAM" id="Phobius"/>
    </source>
</evidence>
<dbReference type="SUPFAM" id="SSF54427">
    <property type="entry name" value="NTF2-like"/>
    <property type="match status" value="1"/>
</dbReference>
<evidence type="ECO:0000313" key="8">
    <source>
        <dbReference type="Proteomes" id="UP000189433"/>
    </source>
</evidence>
<dbReference type="Pfam" id="PF04335">
    <property type="entry name" value="VirB8"/>
    <property type="match status" value="1"/>
</dbReference>
<reference evidence="7 8" key="1">
    <citation type="submission" date="2016-10" db="EMBL/GenBank/DDBJ databases">
        <title>Rodentibacter gen. nov. and new species.</title>
        <authorList>
            <person name="Christensen H."/>
        </authorList>
    </citation>
    <scope>NUCLEOTIDE SEQUENCE [LARGE SCALE GENOMIC DNA]</scope>
    <source>
        <strain evidence="7 8">CCUG17206</strain>
    </source>
</reference>
<dbReference type="CDD" id="cd16424">
    <property type="entry name" value="VirB8"/>
    <property type="match status" value="1"/>
</dbReference>
<evidence type="ECO:0000256" key="3">
    <source>
        <dbReference type="ARBA" id="ARBA00022989"/>
    </source>
</evidence>
<keyword evidence="2 5" id="KW-0812">Transmembrane</keyword>
<dbReference type="PIRSF" id="PIRSF003299">
    <property type="entry name" value="VirB8_PtlE"/>
    <property type="match status" value="1"/>
</dbReference>
<feature type="domain" description="Bacterial virulence protein VirB8" evidence="6">
    <location>
        <begin position="13"/>
        <end position="221"/>
    </location>
</feature>
<keyword evidence="8" id="KW-1185">Reference proteome</keyword>
<evidence type="ECO:0000313" key="7">
    <source>
        <dbReference type="EMBL" id="OOF40059.1"/>
    </source>
</evidence>
<sequence length="222" mass="25423">MGNATEKLIEQSKDFEATKTYLLEKSNKRAWRVTWAMTAITLLLCLSVFFLFPLKTVEPYVIRVDSAGVPDIVTALNEKTLETDEAMDKFFVARYVRAREGYIYETNKQDYALVQLMSSEVVKVGYDEELDLPNSKDKVLTNQGKLVPEIISIVLGESEKNKTATIRFKAVKTMFTHNTKSADTFVVTLSYEYHPEIDMLEGYRLDNPLGFVVTSYRKDKEI</sequence>
<feature type="transmembrane region" description="Helical" evidence="5">
    <location>
        <begin position="33"/>
        <end position="54"/>
    </location>
</feature>
<dbReference type="Gene3D" id="3.10.450.230">
    <property type="entry name" value="VirB8 protein"/>
    <property type="match status" value="1"/>
</dbReference>
<keyword evidence="4 5" id="KW-0472">Membrane</keyword>
<dbReference type="InterPro" id="IPR032710">
    <property type="entry name" value="NTF2-like_dom_sf"/>
</dbReference>
<dbReference type="AlphaFoldDB" id="A0A1V3IGJ1"/>
<evidence type="ECO:0000256" key="4">
    <source>
        <dbReference type="ARBA" id="ARBA00023136"/>
    </source>
</evidence>
<dbReference type="InterPro" id="IPR026264">
    <property type="entry name" value="VirB8/PtlE"/>
</dbReference>
<dbReference type="Proteomes" id="UP000189433">
    <property type="component" value="Unassembled WGS sequence"/>
</dbReference>
<proteinExistence type="predicted"/>
<accession>A0A1V3IGJ1</accession>
<dbReference type="GO" id="GO:0016020">
    <property type="term" value="C:membrane"/>
    <property type="evidence" value="ECO:0007669"/>
    <property type="project" value="UniProtKB-SubCell"/>
</dbReference>
<dbReference type="InterPro" id="IPR007430">
    <property type="entry name" value="VirB8"/>
</dbReference>
<evidence type="ECO:0000256" key="2">
    <source>
        <dbReference type="ARBA" id="ARBA00022692"/>
    </source>
</evidence>
<name>A0A1V3IGJ1_9PAST</name>
<gene>
    <name evidence="7" type="ORF">BKK50_09980</name>
</gene>
<keyword evidence="3 5" id="KW-1133">Transmembrane helix</keyword>
<dbReference type="GO" id="GO:0030255">
    <property type="term" value="P:protein secretion by the type IV secretion system"/>
    <property type="evidence" value="ECO:0007669"/>
    <property type="project" value="InterPro"/>
</dbReference>
<dbReference type="OrthoDB" id="9816242at2"/>
<dbReference type="STRING" id="1908260.BKK50_09980"/>
<organism evidence="7 8">
    <name type="scientific">Rodentibacter rarus</name>
    <dbReference type="NCBI Taxonomy" id="1908260"/>
    <lineage>
        <taxon>Bacteria</taxon>
        <taxon>Pseudomonadati</taxon>
        <taxon>Pseudomonadota</taxon>
        <taxon>Gammaproteobacteria</taxon>
        <taxon>Pasteurellales</taxon>
        <taxon>Pasteurellaceae</taxon>
        <taxon>Rodentibacter</taxon>
    </lineage>
</organism>